<evidence type="ECO:0000259" key="4">
    <source>
        <dbReference type="Pfam" id="PF00496"/>
    </source>
</evidence>
<dbReference type="InterPro" id="IPR030678">
    <property type="entry name" value="Peptide/Ni-bd"/>
</dbReference>
<organism evidence="5 6">
    <name type="scientific">Albidovulum sediminis</name>
    <dbReference type="NCBI Taxonomy" id="3066345"/>
    <lineage>
        <taxon>Bacteria</taxon>
        <taxon>Pseudomonadati</taxon>
        <taxon>Pseudomonadota</taxon>
        <taxon>Alphaproteobacteria</taxon>
        <taxon>Rhodobacterales</taxon>
        <taxon>Paracoccaceae</taxon>
        <taxon>Albidovulum</taxon>
    </lineage>
</organism>
<sequence>MKPSVALADAPSGPAARALVGGLSLAAALMLAGATVLRAEEAVTTSHAITTFGDAPKYPSDFKHLDYVNPDAPKGGEISEPAFGTFDSFNPYTQKGRAAALSNIAYEEMMVGTADEIGAMYCLICETIEYPADKAWVIFNMRPEARFSDGSPLTAEDVEFTYQLFREEGLISFRTVLQEFVETVEVLDPHRIKYIFKSDSAPRERIQMAGGLPVMSKAWFEKTGAKLDESRMEPGIGSGPYVLESFDVNQRVVYRRNPDYWGKDLPIAIGQNNFDRIRIEYFGDATAALEGLKAGAYTFRNENSSKNWATAYDFPAAAKGWIVKRELKHGNIATGQSFVMNLRREKFQDPRVREAIGLMFNFEWSNESLFYGLYRRINSFWENSDLAATGLPSAEELALLEPLKDQLPPGVLDQEPAMAPVSGDRQLDRKNLRKAAALLDEAGWTVGDDGMRRNAAGELLTIEFLEDDPAFDRVVNPFVENLRALGVDAKLDRVDPAQYTKRVRPDAANAAASFDFDIITDQFPTGYEPGAGLKQYFGKSGLADVFNTMGLSHPAVDALIENVIAADSKAEMHVAAKALDRVLRALRFWVPQWFKDSHTVAYYDMYAHPDPLPPYALGELSFWWYDAEKAAALKAAGALN</sequence>
<accession>A0ABT2NTL6</accession>
<reference evidence="6" key="1">
    <citation type="submission" date="2023-07" db="EMBL/GenBank/DDBJ databases">
        <title>Defluviimonas sediminis sp. nov., isolated from mangrove sediment.</title>
        <authorList>
            <person name="Liu L."/>
            <person name="Li J."/>
            <person name="Huang Y."/>
            <person name="Pan J."/>
            <person name="Li M."/>
        </authorList>
    </citation>
    <scope>NUCLEOTIDE SEQUENCE [LARGE SCALE GENOMIC DNA]</scope>
    <source>
        <strain evidence="6">FT324</strain>
    </source>
</reference>
<dbReference type="PANTHER" id="PTHR30290:SF64">
    <property type="entry name" value="ABC TRANSPORTER PERIPLASMIC BINDING PROTEIN"/>
    <property type="match status" value="1"/>
</dbReference>
<evidence type="ECO:0000313" key="6">
    <source>
        <dbReference type="Proteomes" id="UP001205601"/>
    </source>
</evidence>
<dbReference type="PIRSF" id="PIRSF002741">
    <property type="entry name" value="MppA"/>
    <property type="match status" value="1"/>
</dbReference>
<dbReference type="RefSeq" id="WP_261497347.1">
    <property type="nucleotide sequence ID" value="NZ_JAOCQF010000004.1"/>
</dbReference>
<dbReference type="SUPFAM" id="SSF53850">
    <property type="entry name" value="Periplasmic binding protein-like II"/>
    <property type="match status" value="1"/>
</dbReference>
<name>A0ABT2NTL6_9RHOB</name>
<keyword evidence="6" id="KW-1185">Reference proteome</keyword>
<dbReference type="CDD" id="cd08497">
    <property type="entry name" value="MbnE-like"/>
    <property type="match status" value="1"/>
</dbReference>
<dbReference type="Gene3D" id="3.10.105.10">
    <property type="entry name" value="Dipeptide-binding Protein, Domain 3"/>
    <property type="match status" value="1"/>
</dbReference>
<evidence type="ECO:0000313" key="5">
    <source>
        <dbReference type="EMBL" id="MCT8331438.1"/>
    </source>
</evidence>
<gene>
    <name evidence="5" type="ORF">N5I32_18115</name>
</gene>
<proteinExistence type="inferred from homology"/>
<dbReference type="Proteomes" id="UP001205601">
    <property type="component" value="Unassembled WGS sequence"/>
</dbReference>
<feature type="domain" description="Solute-binding protein family 5" evidence="4">
    <location>
        <begin position="130"/>
        <end position="527"/>
    </location>
</feature>
<comment type="subcellular location">
    <subcellularLocation>
        <location evidence="1">Periplasm</location>
    </subcellularLocation>
</comment>
<evidence type="ECO:0000256" key="3">
    <source>
        <dbReference type="ARBA" id="ARBA00022729"/>
    </source>
</evidence>
<dbReference type="Gene3D" id="3.40.190.10">
    <property type="entry name" value="Periplasmic binding protein-like II"/>
    <property type="match status" value="1"/>
</dbReference>
<evidence type="ECO:0000256" key="2">
    <source>
        <dbReference type="ARBA" id="ARBA00005695"/>
    </source>
</evidence>
<keyword evidence="3" id="KW-0732">Signal</keyword>
<dbReference type="EMBL" id="JAOCQF010000004">
    <property type="protein sequence ID" value="MCT8331438.1"/>
    <property type="molecule type" value="Genomic_DNA"/>
</dbReference>
<dbReference type="InterPro" id="IPR000914">
    <property type="entry name" value="SBP_5_dom"/>
</dbReference>
<comment type="caution">
    <text evidence="5">The sequence shown here is derived from an EMBL/GenBank/DDBJ whole genome shotgun (WGS) entry which is preliminary data.</text>
</comment>
<dbReference type="Pfam" id="PF00496">
    <property type="entry name" value="SBP_bac_5"/>
    <property type="match status" value="1"/>
</dbReference>
<comment type="similarity">
    <text evidence="2">Belongs to the bacterial solute-binding protein 5 family.</text>
</comment>
<evidence type="ECO:0000256" key="1">
    <source>
        <dbReference type="ARBA" id="ARBA00004418"/>
    </source>
</evidence>
<dbReference type="InterPro" id="IPR039424">
    <property type="entry name" value="SBP_5"/>
</dbReference>
<dbReference type="PANTHER" id="PTHR30290">
    <property type="entry name" value="PERIPLASMIC BINDING COMPONENT OF ABC TRANSPORTER"/>
    <property type="match status" value="1"/>
</dbReference>
<protein>
    <submittedName>
        <fullName evidence="5">Extracellular solute-binding protein</fullName>
    </submittedName>
</protein>